<reference evidence="2" key="2">
    <citation type="submission" date="2021-08" db="EMBL/GenBank/DDBJ databases">
        <authorList>
            <person name="Gostincar C."/>
            <person name="Sun X."/>
            <person name="Song Z."/>
            <person name="Gunde-Cimerman N."/>
        </authorList>
    </citation>
    <scope>NUCLEOTIDE SEQUENCE</scope>
    <source>
        <strain evidence="2">EXF-8016</strain>
    </source>
</reference>
<reference evidence="2" key="1">
    <citation type="journal article" date="2021" name="J Fungi (Basel)">
        <title>Virulence traits and population genomics of the black yeast Aureobasidium melanogenum.</title>
        <authorList>
            <person name="Cernosa A."/>
            <person name="Sun X."/>
            <person name="Gostincar C."/>
            <person name="Fang C."/>
            <person name="Gunde-Cimerman N."/>
            <person name="Song Z."/>
        </authorList>
    </citation>
    <scope>NUCLEOTIDE SEQUENCE</scope>
    <source>
        <strain evidence="2">EXF-8016</strain>
    </source>
</reference>
<gene>
    <name evidence="2" type="ORF">KCV03_g3301</name>
</gene>
<dbReference type="OrthoDB" id="3926974at2759"/>
<dbReference type="AlphaFoldDB" id="A0A9P8GMJ4"/>
<evidence type="ECO:0000313" key="2">
    <source>
        <dbReference type="EMBL" id="KAH0224814.1"/>
    </source>
</evidence>
<sequence>MPRRHAASGDASPASQDTINVAQPRQPRPPTRLKLKFPPKEPVSEPEESLTRPKRKISRPARYLDNVCEPLTKKRRTTTASTMSLQTLTSPPPTSEAPVGDSSDPILLTSSELIDKSDYADSNEAQHAGYGADFLNNFIDDTPRSSLSALDSVIGSEKRHKVHSEFLPESDALPEAAALVYDTFTELASEPPAKDIQSPIVLSSSFSSLPQQLDSPEVIMRKIQNACHALEGLNIPNAPPLHHMSSTTTGPKGELENGSLYRHVIDDAMADMDRHDSVDALLTAAAEYDQAEDKQEMVPTESYAGEPDEEISLLINKAIEILRYHIAIVRGLSTNQERSAGQGKHSKKTDWNIDTEQLVLSSLEPLLYGGATNIDCIIPTKRANLLSQLYSQLIHFVTAPHIALSRTVQLIQHHENSLNAQQRVVAPSRKRAHGQLQKTKAVKVPVPHKFLSRQKNPS</sequence>
<feature type="compositionally biased region" description="Polar residues" evidence="1">
    <location>
        <begin position="13"/>
        <end position="23"/>
    </location>
</feature>
<feature type="region of interest" description="Disordered" evidence="1">
    <location>
        <begin position="1"/>
        <end position="106"/>
    </location>
</feature>
<accession>A0A9P8GMJ4</accession>
<feature type="compositionally biased region" description="Polar residues" evidence="1">
    <location>
        <begin position="78"/>
        <end position="89"/>
    </location>
</feature>
<organism evidence="2 3">
    <name type="scientific">Aureobasidium melanogenum</name>
    <name type="common">Aureobasidium pullulans var. melanogenum</name>
    <dbReference type="NCBI Taxonomy" id="46634"/>
    <lineage>
        <taxon>Eukaryota</taxon>
        <taxon>Fungi</taxon>
        <taxon>Dikarya</taxon>
        <taxon>Ascomycota</taxon>
        <taxon>Pezizomycotina</taxon>
        <taxon>Dothideomycetes</taxon>
        <taxon>Dothideomycetidae</taxon>
        <taxon>Dothideales</taxon>
        <taxon>Saccotheciaceae</taxon>
        <taxon>Aureobasidium</taxon>
    </lineage>
</organism>
<comment type="caution">
    <text evidence="2">The sequence shown here is derived from an EMBL/GenBank/DDBJ whole genome shotgun (WGS) entry which is preliminary data.</text>
</comment>
<proteinExistence type="predicted"/>
<feature type="non-terminal residue" evidence="2">
    <location>
        <position position="458"/>
    </location>
</feature>
<dbReference type="EMBL" id="JAHFYH010000017">
    <property type="protein sequence ID" value="KAH0224814.1"/>
    <property type="molecule type" value="Genomic_DNA"/>
</dbReference>
<dbReference type="Proteomes" id="UP000767238">
    <property type="component" value="Unassembled WGS sequence"/>
</dbReference>
<protein>
    <submittedName>
        <fullName evidence="2">Uncharacterized protein</fullName>
    </submittedName>
</protein>
<evidence type="ECO:0000313" key="3">
    <source>
        <dbReference type="Proteomes" id="UP000767238"/>
    </source>
</evidence>
<name>A0A9P8GMJ4_AURME</name>
<evidence type="ECO:0000256" key="1">
    <source>
        <dbReference type="SAM" id="MobiDB-lite"/>
    </source>
</evidence>